<proteinExistence type="predicted"/>
<protein>
    <submittedName>
        <fullName evidence="1">Uncharacterized protein</fullName>
    </submittedName>
</protein>
<accession>A0AAE2C931</accession>
<dbReference type="Proteomes" id="UP001293254">
    <property type="component" value="Unassembled WGS sequence"/>
</dbReference>
<evidence type="ECO:0000313" key="2">
    <source>
        <dbReference type="Proteomes" id="UP001293254"/>
    </source>
</evidence>
<dbReference type="EMBL" id="JACGWO010000012">
    <property type="protein sequence ID" value="KAK4413523.1"/>
    <property type="molecule type" value="Genomic_DNA"/>
</dbReference>
<comment type="caution">
    <text evidence="1">The sequence shown here is derived from an EMBL/GenBank/DDBJ whole genome shotgun (WGS) entry which is preliminary data.</text>
</comment>
<reference evidence="1" key="2">
    <citation type="journal article" date="2024" name="Plant">
        <title>Genomic evolution and insights into agronomic trait innovations of Sesamum species.</title>
        <authorList>
            <person name="Miao H."/>
            <person name="Wang L."/>
            <person name="Qu L."/>
            <person name="Liu H."/>
            <person name="Sun Y."/>
            <person name="Le M."/>
            <person name="Wang Q."/>
            <person name="Wei S."/>
            <person name="Zheng Y."/>
            <person name="Lin W."/>
            <person name="Duan Y."/>
            <person name="Cao H."/>
            <person name="Xiong S."/>
            <person name="Wang X."/>
            <person name="Wei L."/>
            <person name="Li C."/>
            <person name="Ma Q."/>
            <person name="Ju M."/>
            <person name="Zhao R."/>
            <person name="Li G."/>
            <person name="Mu C."/>
            <person name="Tian Q."/>
            <person name="Mei H."/>
            <person name="Zhang T."/>
            <person name="Gao T."/>
            <person name="Zhang H."/>
        </authorList>
    </citation>
    <scope>NUCLEOTIDE SEQUENCE</scope>
    <source>
        <strain evidence="1">3651</strain>
    </source>
</reference>
<name>A0AAE2C931_9LAMI</name>
<evidence type="ECO:0000313" key="1">
    <source>
        <dbReference type="EMBL" id="KAK4413523.1"/>
    </source>
</evidence>
<dbReference type="AlphaFoldDB" id="A0AAE2C931"/>
<sequence>MAKMLSSPPANHKIHLGGGSGHALVAETRVSLREACDVPRSRCWGCSMWGAYSQQRLKILSRRSRGDMAVVKVDGSSLSKGWGNPVAEALDWWSHEDLTMVEMQESSSSSSSNWRILSLRYGHSALSGPGEDVLHQLLKYLLSYLNHWRMGAGDKKPPASAFDI</sequence>
<organism evidence="1 2">
    <name type="scientific">Sesamum alatum</name>
    <dbReference type="NCBI Taxonomy" id="300844"/>
    <lineage>
        <taxon>Eukaryota</taxon>
        <taxon>Viridiplantae</taxon>
        <taxon>Streptophyta</taxon>
        <taxon>Embryophyta</taxon>
        <taxon>Tracheophyta</taxon>
        <taxon>Spermatophyta</taxon>
        <taxon>Magnoliopsida</taxon>
        <taxon>eudicotyledons</taxon>
        <taxon>Gunneridae</taxon>
        <taxon>Pentapetalae</taxon>
        <taxon>asterids</taxon>
        <taxon>lamiids</taxon>
        <taxon>Lamiales</taxon>
        <taxon>Pedaliaceae</taxon>
        <taxon>Sesamum</taxon>
    </lineage>
</organism>
<gene>
    <name evidence="1" type="ORF">Salat_2764900</name>
</gene>
<reference evidence="1" key="1">
    <citation type="submission" date="2020-06" db="EMBL/GenBank/DDBJ databases">
        <authorList>
            <person name="Li T."/>
            <person name="Hu X."/>
            <person name="Zhang T."/>
            <person name="Song X."/>
            <person name="Zhang H."/>
            <person name="Dai N."/>
            <person name="Sheng W."/>
            <person name="Hou X."/>
            <person name="Wei L."/>
        </authorList>
    </citation>
    <scope>NUCLEOTIDE SEQUENCE</scope>
    <source>
        <strain evidence="1">3651</strain>
        <tissue evidence="1">Leaf</tissue>
    </source>
</reference>
<keyword evidence="2" id="KW-1185">Reference proteome</keyword>